<evidence type="ECO:0000313" key="3">
    <source>
        <dbReference type="Proteomes" id="UP000199008"/>
    </source>
</evidence>
<dbReference type="AlphaFoldDB" id="A0A1G9HBT2"/>
<accession>A0A1G9HBT2</accession>
<keyword evidence="1" id="KW-0472">Membrane</keyword>
<dbReference type="RefSeq" id="WP_092987340.1">
    <property type="nucleotide sequence ID" value="NZ_FNFY01000022.1"/>
</dbReference>
<sequence>MKEFHRELTHLGLFSVFAVIFYFVGNALIDTIFAERPNAVILGILLLVALGVAYFLGKQITSVIEQAVSMRKKK</sequence>
<dbReference type="Proteomes" id="UP000199008">
    <property type="component" value="Unassembled WGS sequence"/>
</dbReference>
<dbReference type="STRING" id="576118.SAMN05216216_12212"/>
<dbReference type="OrthoDB" id="2390332at2"/>
<feature type="transmembrane region" description="Helical" evidence="1">
    <location>
        <begin position="39"/>
        <end position="57"/>
    </location>
</feature>
<name>A0A1G9HBT2_9BACL</name>
<evidence type="ECO:0000256" key="1">
    <source>
        <dbReference type="SAM" id="Phobius"/>
    </source>
</evidence>
<evidence type="ECO:0000313" key="2">
    <source>
        <dbReference type="EMBL" id="SDL10322.1"/>
    </source>
</evidence>
<keyword evidence="1" id="KW-1133">Transmembrane helix</keyword>
<reference evidence="3" key="1">
    <citation type="submission" date="2016-10" db="EMBL/GenBank/DDBJ databases">
        <authorList>
            <person name="Varghese N."/>
            <person name="Submissions S."/>
        </authorList>
    </citation>
    <scope>NUCLEOTIDE SEQUENCE [LARGE SCALE GENOMIC DNA]</scope>
    <source>
        <strain evidence="3">CGMCC 1.8895</strain>
    </source>
</reference>
<organism evidence="2 3">
    <name type="scientific">Lacicoccus qingdaonensis</name>
    <dbReference type="NCBI Taxonomy" id="576118"/>
    <lineage>
        <taxon>Bacteria</taxon>
        <taxon>Bacillati</taxon>
        <taxon>Bacillota</taxon>
        <taxon>Bacilli</taxon>
        <taxon>Bacillales</taxon>
        <taxon>Salinicoccaceae</taxon>
        <taxon>Lacicoccus</taxon>
    </lineage>
</organism>
<gene>
    <name evidence="2" type="ORF">SAMN05216216_12212</name>
</gene>
<proteinExistence type="predicted"/>
<keyword evidence="1" id="KW-0812">Transmembrane</keyword>
<keyword evidence="3" id="KW-1185">Reference proteome</keyword>
<feature type="transmembrane region" description="Helical" evidence="1">
    <location>
        <begin position="12"/>
        <end position="33"/>
    </location>
</feature>
<dbReference type="EMBL" id="FNFY01000022">
    <property type="protein sequence ID" value="SDL10322.1"/>
    <property type="molecule type" value="Genomic_DNA"/>
</dbReference>
<protein>
    <submittedName>
        <fullName evidence="2">Uncharacterized protein</fullName>
    </submittedName>
</protein>